<feature type="compositionally biased region" description="Basic and acidic residues" evidence="6">
    <location>
        <begin position="1023"/>
        <end position="1032"/>
    </location>
</feature>
<evidence type="ECO:0000256" key="4">
    <source>
        <dbReference type="ARBA" id="ARBA00022553"/>
    </source>
</evidence>
<feature type="compositionally biased region" description="Low complexity" evidence="6">
    <location>
        <begin position="544"/>
        <end position="557"/>
    </location>
</feature>
<keyword evidence="8" id="KW-1185">Reference proteome</keyword>
<feature type="compositionally biased region" description="Low complexity" evidence="6">
    <location>
        <begin position="707"/>
        <end position="720"/>
    </location>
</feature>
<feature type="compositionally biased region" description="Polar residues" evidence="6">
    <location>
        <begin position="983"/>
        <end position="994"/>
    </location>
</feature>
<dbReference type="GO" id="GO:0003779">
    <property type="term" value="F:actin binding"/>
    <property type="evidence" value="ECO:0007669"/>
    <property type="project" value="TreeGrafter"/>
</dbReference>
<feature type="compositionally biased region" description="Polar residues" evidence="6">
    <location>
        <begin position="1006"/>
        <end position="1018"/>
    </location>
</feature>
<dbReference type="GO" id="GO:0015629">
    <property type="term" value="C:actin cytoskeleton"/>
    <property type="evidence" value="ECO:0007669"/>
    <property type="project" value="TreeGrafter"/>
</dbReference>
<dbReference type="PANTHER" id="PTHR24217:SF9">
    <property type="entry name" value="SYNAPTOPODIN-2"/>
    <property type="match status" value="1"/>
</dbReference>
<comment type="caution">
    <text evidence="7">The sequence shown here is derived from an EMBL/GenBank/DDBJ whole genome shotgun (WGS) entry which is preliminary data.</text>
</comment>
<dbReference type="GO" id="GO:0005634">
    <property type="term" value="C:nucleus"/>
    <property type="evidence" value="ECO:0007669"/>
    <property type="project" value="TreeGrafter"/>
</dbReference>
<protein>
    <submittedName>
        <fullName evidence="7">(Atlantic silverside) hypothetical protein</fullName>
    </submittedName>
</protein>
<feature type="compositionally biased region" description="Polar residues" evidence="6">
    <location>
        <begin position="207"/>
        <end position="222"/>
    </location>
</feature>
<feature type="region of interest" description="Disordered" evidence="6">
    <location>
        <begin position="1227"/>
        <end position="1258"/>
    </location>
</feature>
<organism evidence="7 8">
    <name type="scientific">Menidia menidia</name>
    <name type="common">Atlantic silverside</name>
    <dbReference type="NCBI Taxonomy" id="238744"/>
    <lineage>
        <taxon>Eukaryota</taxon>
        <taxon>Metazoa</taxon>
        <taxon>Chordata</taxon>
        <taxon>Craniata</taxon>
        <taxon>Vertebrata</taxon>
        <taxon>Euteleostomi</taxon>
        <taxon>Actinopterygii</taxon>
        <taxon>Neopterygii</taxon>
        <taxon>Teleostei</taxon>
        <taxon>Neoteleostei</taxon>
        <taxon>Acanthomorphata</taxon>
        <taxon>Ovalentaria</taxon>
        <taxon>Atherinomorphae</taxon>
        <taxon>Atheriniformes</taxon>
        <taxon>Atherinopsidae</taxon>
        <taxon>Menidiinae</taxon>
        <taxon>Menidia</taxon>
    </lineage>
</organism>
<name>A0A8S4BB36_9TELE</name>
<feature type="region of interest" description="Disordered" evidence="6">
    <location>
        <begin position="1354"/>
        <end position="1379"/>
    </location>
</feature>
<dbReference type="OrthoDB" id="8951357at2759"/>
<feature type="compositionally biased region" description="Polar residues" evidence="6">
    <location>
        <begin position="1363"/>
        <end position="1379"/>
    </location>
</feature>
<evidence type="ECO:0000256" key="1">
    <source>
        <dbReference type="ARBA" id="ARBA00004496"/>
    </source>
</evidence>
<evidence type="ECO:0000256" key="2">
    <source>
        <dbReference type="ARBA" id="ARBA00009126"/>
    </source>
</evidence>
<gene>
    <name evidence="7" type="ORF">MMEN_LOCUS12187</name>
</gene>
<feature type="region of interest" description="Disordered" evidence="6">
    <location>
        <begin position="602"/>
        <end position="631"/>
    </location>
</feature>
<proteinExistence type="inferred from homology"/>
<feature type="region of interest" description="Disordered" evidence="6">
    <location>
        <begin position="207"/>
        <end position="288"/>
    </location>
</feature>
<evidence type="ECO:0000313" key="7">
    <source>
        <dbReference type="EMBL" id="CAG5928528.1"/>
    </source>
</evidence>
<dbReference type="InterPro" id="IPR051976">
    <property type="entry name" value="Synaptopodin_domain"/>
</dbReference>
<keyword evidence="3" id="KW-0963">Cytoplasm</keyword>
<feature type="compositionally biased region" description="Polar residues" evidence="6">
    <location>
        <begin position="1043"/>
        <end position="1062"/>
    </location>
</feature>
<dbReference type="EMBL" id="CAJRST010013335">
    <property type="protein sequence ID" value="CAG5928528.1"/>
    <property type="molecule type" value="Genomic_DNA"/>
</dbReference>
<feature type="compositionally biased region" description="Polar residues" evidence="6">
    <location>
        <begin position="73"/>
        <end position="82"/>
    </location>
</feature>
<feature type="compositionally biased region" description="Low complexity" evidence="6">
    <location>
        <begin position="223"/>
        <end position="241"/>
    </location>
</feature>
<dbReference type="PANTHER" id="PTHR24217">
    <property type="entry name" value="PUTATIVE-RELATED"/>
    <property type="match status" value="1"/>
</dbReference>
<comment type="subcellular location">
    <subcellularLocation>
        <location evidence="1">Cytoplasm</location>
    </subcellularLocation>
</comment>
<feature type="compositionally biased region" description="Polar residues" evidence="6">
    <location>
        <begin position="105"/>
        <end position="115"/>
    </location>
</feature>
<dbReference type="Pfam" id="PF05556">
    <property type="entry name" value="Calsarcin"/>
    <property type="match status" value="1"/>
</dbReference>
<sequence>MREHAADSVLGSSLYGQLTSVARVDLKVVLSYTQPLWQGIVGRSSINSGRSEASKPEPTATAQYVAAGRRCHTSSNSMTSGDMDTPSRAMNEMEPESEDPGCSDDLSTWTGSDGSQKLCVPESLAESSNDDDDNSKEENSFGMQTLHMPTCHSESQERFELHDWASANKQESSSEHIESKATLSYQENDDINLCGSRELITESPYIHTSNTSFSSEPQDSKPQSGQISWQHSQSSSSSLGSTTDVTQALTPTTKRSQETSNRHGPGTGNRRVESSEEGGSSEAPPASVFFGISDEGAEQAEKWNSGSDTDLCRPGRSRARFTRVSYSESQSERRLRETKSKCKRIAKLLTDAPNPRNKGALLFKKRFQRVKKYTLVSYGTGVDKRDQIEGESGKVRSAEYNFVATSDSEPEEPYCFYHLHYNLSLAGGSVQEMEELPETRGKGVFMFAQRRKRMDELVSEHEEQRSKGPLEDATVVPQNAGSQNVYDTMEMHKHLEETSSMDINLMKHLEYHENIQQTNHLSNMPKPLVPNRTAKPFKGLQVDSAQVPSPGSVSPSQMKHEPRFKVPVPTNTNPKVWSPTGDIIASRDERISVPAIKTGILPESKRKGSGKQLSTMMQNSDPHNQNKGERRSYIESEEDFFSLGAEACNFMQTRTVKLKNPPPVAPKPIIDPSCPPWLRRSPSSEPFVPPRSPVTQLSHSPVGSHGQHYLQQQDLAQSQQMASRWAPDQTPATLQTPANAWDPVSSPSQLHLQGTTNSWSQKPAQSPVSIQAQSPSYGHYSPQQDKSESVPNSSVSCPSQDAKLFVPVSKSSQLSPKGRIPHKGIKQAGDGSPMAGKGAELFAKRQSRMEKFVVDAETVQANKTRSQSPSLSLPNSWRYSSNIRAPPPLSYNPLLSPFYPASTAKQPPSTSPKIKPKTKGKSKSAPKQLNALDIMKHQPYQLDSSLFKYDAASEEKSPSPKPTPVSKFEKAKSLKQKSASSHFPHNTSEPTVQNKAEAPAKFSGPVSPQNSSVQNTRSAELLASDKRLDKKPAVTTAAHHMSTKQPPSGRPASTSSQHSSLGDNIASAFSPASLIARGARQMAPRPKFSAKKPVVTSKQWKPVFSRSRSLSLPRRMNSLSSPGLLSPASTPGFQPSFLSAQRQASFQEKTHKPPTPWEAASRSPIGSVDEAFMFPSLPSSFAHQRSVPKPPDEWRRRVSVDPTAVSKGHYGHVAPALQAAPIRRNISPEKPAFHGPPFRPAQPLRHTSRPSAEYRPQSYSPRNYFHQYRYELYSRDDITGDVIMDLGKKLSTPKDIMLEELSLLSNRGSRLFKMRQRRSEKYTFESIQNEANALLNSNIMNLNAHTVEIKVQPPADGDAANAENVSSDLTAEGSHSTTVPKSYYSPWEEAILRDPDLAETVQLRMPMPDPRPDLPEYKCFNRVATPYGGYDKTQRGITFKLPEMDLNPPRYPELSEPAVRRPTFNRTAQGWISEGTHLILPTITLEPINVPESDDL</sequence>
<evidence type="ECO:0000313" key="8">
    <source>
        <dbReference type="Proteomes" id="UP000677803"/>
    </source>
</evidence>
<feature type="region of interest" description="Disordered" evidence="6">
    <location>
        <begin position="543"/>
        <end position="580"/>
    </location>
</feature>
<evidence type="ECO:0000256" key="3">
    <source>
        <dbReference type="ARBA" id="ARBA00022490"/>
    </source>
</evidence>
<feature type="compositionally biased region" description="Low complexity" evidence="6">
    <location>
        <begin position="891"/>
        <end position="913"/>
    </location>
</feature>
<dbReference type="GO" id="GO:0032233">
    <property type="term" value="P:positive regulation of actin filament bundle assembly"/>
    <property type="evidence" value="ECO:0007669"/>
    <property type="project" value="TreeGrafter"/>
</dbReference>
<feature type="region of interest" description="Disordered" evidence="6">
    <location>
        <begin position="67"/>
        <end position="117"/>
    </location>
</feature>
<keyword evidence="4" id="KW-0597">Phosphoprotein</keyword>
<accession>A0A8S4BB36</accession>
<feature type="region of interest" description="Disordered" evidence="6">
    <location>
        <begin position="1142"/>
        <end position="1162"/>
    </location>
</feature>
<dbReference type="GO" id="GO:0030018">
    <property type="term" value="C:Z disc"/>
    <property type="evidence" value="ECO:0007669"/>
    <property type="project" value="InterPro"/>
</dbReference>
<feature type="compositionally biased region" description="Acidic residues" evidence="6">
    <location>
        <begin position="93"/>
        <end position="102"/>
    </location>
</feature>
<feature type="compositionally biased region" description="Low complexity" evidence="6">
    <location>
        <begin position="277"/>
        <end position="287"/>
    </location>
</feature>
<comment type="similarity">
    <text evidence="2">Belongs to the myozenin family.</text>
</comment>
<feature type="compositionally biased region" description="Polar residues" evidence="6">
    <location>
        <begin position="745"/>
        <end position="799"/>
    </location>
</feature>
<evidence type="ECO:0000256" key="5">
    <source>
        <dbReference type="ARBA" id="ARBA00038161"/>
    </source>
</evidence>
<evidence type="ECO:0000256" key="6">
    <source>
        <dbReference type="SAM" id="MobiDB-lite"/>
    </source>
</evidence>
<feature type="compositionally biased region" description="Polar residues" evidence="6">
    <location>
        <begin position="859"/>
        <end position="883"/>
    </location>
</feature>
<feature type="compositionally biased region" description="Polar residues" evidence="6">
    <location>
        <begin position="242"/>
        <end position="254"/>
    </location>
</feature>
<feature type="region of interest" description="Disordered" evidence="6">
    <location>
        <begin position="657"/>
        <end position="837"/>
    </location>
</feature>
<feature type="compositionally biased region" description="Basic residues" evidence="6">
    <location>
        <begin position="914"/>
        <end position="924"/>
    </location>
</feature>
<reference evidence="7" key="1">
    <citation type="submission" date="2021-05" db="EMBL/GenBank/DDBJ databases">
        <authorList>
            <person name="Tigano A."/>
        </authorList>
    </citation>
    <scope>NUCLEOTIDE SEQUENCE</scope>
</reference>
<feature type="region of interest" description="Disordered" evidence="6">
    <location>
        <begin position="858"/>
        <end position="1065"/>
    </location>
</feature>
<dbReference type="InterPro" id="IPR008438">
    <property type="entry name" value="MYOZ"/>
</dbReference>
<dbReference type="Proteomes" id="UP000677803">
    <property type="component" value="Unassembled WGS sequence"/>
</dbReference>
<feature type="compositionally biased region" description="Polar residues" evidence="6">
    <location>
        <begin position="611"/>
        <end position="623"/>
    </location>
</feature>
<comment type="similarity">
    <text evidence="5">Belongs to the synaptopodin family.</text>
</comment>